<dbReference type="SUPFAM" id="SSF47413">
    <property type="entry name" value="lambda repressor-like DNA-binding domains"/>
    <property type="match status" value="1"/>
</dbReference>
<protein>
    <recommendedName>
        <fullName evidence="3">Addiction module antidote protein</fullName>
    </recommendedName>
</protein>
<gene>
    <name evidence="1" type="ORF">SAMN04488082_10450</name>
</gene>
<accession>A0A1I3S819</accession>
<dbReference type="Pfam" id="PF21716">
    <property type="entry name" value="dnstrm_HI1420"/>
    <property type="match status" value="1"/>
</dbReference>
<evidence type="ECO:0000313" key="2">
    <source>
        <dbReference type="Proteomes" id="UP000198635"/>
    </source>
</evidence>
<keyword evidence="2" id="KW-1185">Reference proteome</keyword>
<dbReference type="GO" id="GO:0003677">
    <property type="term" value="F:DNA binding"/>
    <property type="evidence" value="ECO:0007669"/>
    <property type="project" value="InterPro"/>
</dbReference>
<dbReference type="AlphaFoldDB" id="A0A1I3S819"/>
<evidence type="ECO:0000313" key="1">
    <source>
        <dbReference type="EMBL" id="SFJ54540.1"/>
    </source>
</evidence>
<name>A0A1I3S819_9BACT</name>
<evidence type="ECO:0008006" key="3">
    <source>
        <dbReference type="Google" id="ProtNLM"/>
    </source>
</evidence>
<dbReference type="STRING" id="52560.SAMN04488082_10450"/>
<reference evidence="2" key="1">
    <citation type="submission" date="2016-10" db="EMBL/GenBank/DDBJ databases">
        <authorList>
            <person name="Varghese N."/>
            <person name="Submissions S."/>
        </authorList>
    </citation>
    <scope>NUCLEOTIDE SEQUENCE [LARGE SCALE GENOMIC DNA]</scope>
    <source>
        <strain evidence="2">DSM 5918</strain>
    </source>
</reference>
<dbReference type="InterPro" id="IPR014057">
    <property type="entry name" value="HI1420"/>
</dbReference>
<dbReference type="InterPro" id="IPR010982">
    <property type="entry name" value="Lambda_DNA-bd_dom_sf"/>
</dbReference>
<sequence>MPQVARATGRHEKTLYKSLSSKENPNLKTLMDVAEAMGMRIPLVPTDKHYGHNA</sequence>
<proteinExistence type="predicted"/>
<organism evidence="1 2">
    <name type="scientific">Desulfomicrobium apsheronum</name>
    <dbReference type="NCBI Taxonomy" id="52560"/>
    <lineage>
        <taxon>Bacteria</taxon>
        <taxon>Pseudomonadati</taxon>
        <taxon>Thermodesulfobacteriota</taxon>
        <taxon>Desulfovibrionia</taxon>
        <taxon>Desulfovibrionales</taxon>
        <taxon>Desulfomicrobiaceae</taxon>
        <taxon>Desulfomicrobium</taxon>
    </lineage>
</organism>
<dbReference type="EMBL" id="FORX01000004">
    <property type="protein sequence ID" value="SFJ54540.1"/>
    <property type="molecule type" value="Genomic_DNA"/>
</dbReference>
<dbReference type="Proteomes" id="UP000198635">
    <property type="component" value="Unassembled WGS sequence"/>
</dbReference>